<dbReference type="InterPro" id="IPR028082">
    <property type="entry name" value="Peripla_BP_I"/>
</dbReference>
<evidence type="ECO:0000256" key="1">
    <source>
        <dbReference type="ARBA" id="ARBA00004193"/>
    </source>
</evidence>
<dbReference type="Proteomes" id="UP000473699">
    <property type="component" value="Unassembled WGS sequence"/>
</dbReference>
<dbReference type="EMBL" id="VUNH01000007">
    <property type="protein sequence ID" value="MST55828.1"/>
    <property type="molecule type" value="Genomic_DNA"/>
</dbReference>
<keyword evidence="4 7" id="KW-0732">Signal</keyword>
<dbReference type="Gene3D" id="3.40.50.2300">
    <property type="match status" value="2"/>
</dbReference>
<protein>
    <submittedName>
        <fullName evidence="9">BMP family ABC transporter substrate-binding protein</fullName>
    </submittedName>
</protein>
<dbReference type="GO" id="GO:0005886">
    <property type="term" value="C:plasma membrane"/>
    <property type="evidence" value="ECO:0007669"/>
    <property type="project" value="UniProtKB-SubCell"/>
</dbReference>
<evidence type="ECO:0000256" key="6">
    <source>
        <dbReference type="ARBA" id="ARBA00023288"/>
    </source>
</evidence>
<dbReference type="RefSeq" id="WP_154528923.1">
    <property type="nucleotide sequence ID" value="NZ_VUNH01000007.1"/>
</dbReference>
<feature type="domain" description="ABC transporter substrate-binding protein PnrA-like" evidence="8">
    <location>
        <begin position="38"/>
        <end position="321"/>
    </location>
</feature>
<dbReference type="SUPFAM" id="SSF53822">
    <property type="entry name" value="Periplasmic binding protein-like I"/>
    <property type="match status" value="1"/>
</dbReference>
<proteinExistence type="inferred from homology"/>
<gene>
    <name evidence="9" type="ORF">FYJ74_07270</name>
</gene>
<keyword evidence="10" id="KW-1185">Reference proteome</keyword>
<evidence type="ECO:0000256" key="4">
    <source>
        <dbReference type="ARBA" id="ARBA00022729"/>
    </source>
</evidence>
<comment type="subcellular location">
    <subcellularLocation>
        <location evidence="1">Cell membrane</location>
        <topology evidence="1">Lipid-anchor</topology>
    </subcellularLocation>
</comment>
<evidence type="ECO:0000313" key="9">
    <source>
        <dbReference type="EMBL" id="MST55828.1"/>
    </source>
</evidence>
<keyword evidence="3" id="KW-1003">Cell membrane</keyword>
<dbReference type="InterPro" id="IPR003760">
    <property type="entry name" value="PnrA-like"/>
</dbReference>
<name>A0A6L5YCQ2_9BACT</name>
<evidence type="ECO:0000256" key="3">
    <source>
        <dbReference type="ARBA" id="ARBA00022475"/>
    </source>
</evidence>
<evidence type="ECO:0000256" key="5">
    <source>
        <dbReference type="ARBA" id="ARBA00023136"/>
    </source>
</evidence>
<accession>A0A6L5YCQ2</accession>
<dbReference type="PANTHER" id="PTHR34296:SF2">
    <property type="entry name" value="ABC TRANSPORTER GUANOSINE-BINDING PROTEIN NUPN"/>
    <property type="match status" value="1"/>
</dbReference>
<sequence>MRFLRVLLLLAVWSASAAPLQARRPLPIGVVFSCGPEDSMFRSSEGGLKRAQSELDVKITSYLCNYNSAEYESTVAEAARRNQLVLAVGSPLAEAVDTTARAHESTDFVLFDAKSVNPGVSSVLFHQSEASYLAGVLAVRLAARRNSRKIGVILGERGEKTPVMLDFLLGFEQGAKDADERATLLKRSVQSWNDPQKAKAIACAMHDEGAQVIFQAAGLSGNGVIEAAVEEGFYVIGVDEPQERLAPGVVLTAVLKRFDLALFDVISARVGGHLRRGATLHYRLWNRGVELSWTSNALVPDELHRELEGLSYRIVDRTIRVASCYNDDGTFKTTLKPLPPELPAAEPGKR</sequence>
<dbReference type="CDD" id="cd06354">
    <property type="entry name" value="PBP1_PrnA-like"/>
    <property type="match status" value="1"/>
</dbReference>
<evidence type="ECO:0000256" key="2">
    <source>
        <dbReference type="ARBA" id="ARBA00008610"/>
    </source>
</evidence>
<feature type="signal peptide" evidence="7">
    <location>
        <begin position="1"/>
        <end position="17"/>
    </location>
</feature>
<feature type="chain" id="PRO_5026994474" evidence="7">
    <location>
        <begin position="18"/>
        <end position="350"/>
    </location>
</feature>
<dbReference type="PANTHER" id="PTHR34296">
    <property type="entry name" value="TRANSCRIPTIONAL ACTIVATOR PROTEIN MED"/>
    <property type="match status" value="1"/>
</dbReference>
<keyword evidence="6" id="KW-0449">Lipoprotein</keyword>
<comment type="caution">
    <text evidence="9">The sequence shown here is derived from an EMBL/GenBank/DDBJ whole genome shotgun (WGS) entry which is preliminary data.</text>
</comment>
<comment type="similarity">
    <text evidence="2">Belongs to the BMP lipoprotein family.</text>
</comment>
<evidence type="ECO:0000256" key="7">
    <source>
        <dbReference type="SAM" id="SignalP"/>
    </source>
</evidence>
<organism evidence="9 10">
    <name type="scientific">Pyramidobacter porci</name>
    <dbReference type="NCBI Taxonomy" id="2605789"/>
    <lineage>
        <taxon>Bacteria</taxon>
        <taxon>Thermotogati</taxon>
        <taxon>Synergistota</taxon>
        <taxon>Synergistia</taxon>
        <taxon>Synergistales</taxon>
        <taxon>Dethiosulfovibrionaceae</taxon>
        <taxon>Pyramidobacter</taxon>
    </lineage>
</organism>
<dbReference type="Pfam" id="PF02608">
    <property type="entry name" value="Bmp"/>
    <property type="match status" value="1"/>
</dbReference>
<dbReference type="AlphaFoldDB" id="A0A6L5YCQ2"/>
<dbReference type="InterPro" id="IPR050957">
    <property type="entry name" value="BMP_lipoprotein"/>
</dbReference>
<reference evidence="9 10" key="1">
    <citation type="submission" date="2019-08" db="EMBL/GenBank/DDBJ databases">
        <title>In-depth cultivation of the pig gut microbiome towards novel bacterial diversity and tailored functional studies.</title>
        <authorList>
            <person name="Wylensek D."/>
            <person name="Hitch T.C.A."/>
            <person name="Clavel T."/>
        </authorList>
    </citation>
    <scope>NUCLEOTIDE SEQUENCE [LARGE SCALE GENOMIC DNA]</scope>
    <source>
        <strain evidence="9 10">SM-530-WT-4B</strain>
    </source>
</reference>
<evidence type="ECO:0000313" key="10">
    <source>
        <dbReference type="Proteomes" id="UP000473699"/>
    </source>
</evidence>
<keyword evidence="5" id="KW-0472">Membrane</keyword>
<evidence type="ECO:0000259" key="8">
    <source>
        <dbReference type="Pfam" id="PF02608"/>
    </source>
</evidence>